<name>A6WAL0_KINRD</name>
<evidence type="ECO:0000256" key="1">
    <source>
        <dbReference type="SAM" id="Phobius"/>
    </source>
</evidence>
<organism evidence="2 3">
    <name type="scientific">Kineococcus radiotolerans (strain ATCC BAA-149 / DSM 14245 / SRS30216)</name>
    <dbReference type="NCBI Taxonomy" id="266940"/>
    <lineage>
        <taxon>Bacteria</taxon>
        <taxon>Bacillati</taxon>
        <taxon>Actinomycetota</taxon>
        <taxon>Actinomycetes</taxon>
        <taxon>Kineosporiales</taxon>
        <taxon>Kineosporiaceae</taxon>
        <taxon>Kineococcus</taxon>
    </lineage>
</organism>
<keyword evidence="1" id="KW-0812">Transmembrane</keyword>
<reference evidence="3" key="1">
    <citation type="journal article" date="2008" name="PLoS ONE">
        <title>Survival in nuclear waste, extreme resistance, and potential applications gleaned from the genome sequence of Kineococcus radiotolerans SRS30216.</title>
        <authorList>
            <person name="Bagwell C.E."/>
            <person name="Bhat S."/>
            <person name="Hawkins G.M."/>
            <person name="Smith B.W."/>
            <person name="Biswas T."/>
            <person name="Hoover T.R."/>
            <person name="Saunders E."/>
            <person name="Han C.S."/>
            <person name="Tsodikov O.V."/>
            <person name="Shimkets L.J."/>
        </authorList>
    </citation>
    <scope>NUCLEOTIDE SEQUENCE [LARGE SCALE GENOMIC DNA]</scope>
    <source>
        <strain evidence="3">ATCC BAA-149 / DSM 14245 / SRS30216</strain>
    </source>
</reference>
<protein>
    <submittedName>
        <fullName evidence="2">Uncharacterized protein</fullName>
    </submittedName>
</protein>
<dbReference type="KEGG" id="kra:Krad_2369"/>
<feature type="transmembrane region" description="Helical" evidence="1">
    <location>
        <begin position="72"/>
        <end position="91"/>
    </location>
</feature>
<dbReference type="RefSeq" id="WP_012087933.1">
    <property type="nucleotide sequence ID" value="NC_009664.2"/>
</dbReference>
<proteinExistence type="predicted"/>
<feature type="transmembrane region" description="Helical" evidence="1">
    <location>
        <begin position="106"/>
        <end position="127"/>
    </location>
</feature>
<feature type="transmembrane region" description="Helical" evidence="1">
    <location>
        <begin position="134"/>
        <end position="154"/>
    </location>
</feature>
<keyword evidence="1" id="KW-1133">Transmembrane helix</keyword>
<gene>
    <name evidence="2" type="ordered locus">Krad_2369</name>
</gene>
<dbReference type="HOGENOM" id="CLU_095650_0_0_11"/>
<evidence type="ECO:0000313" key="3">
    <source>
        <dbReference type="Proteomes" id="UP000001116"/>
    </source>
</evidence>
<dbReference type="AlphaFoldDB" id="A6WAL0"/>
<feature type="transmembrane region" description="Helical" evidence="1">
    <location>
        <begin position="42"/>
        <end position="63"/>
    </location>
</feature>
<keyword evidence="1" id="KW-0472">Membrane</keyword>
<dbReference type="OrthoDB" id="3482897at2"/>
<dbReference type="EMBL" id="CP000750">
    <property type="protein sequence ID" value="ABS03849.1"/>
    <property type="molecule type" value="Genomic_DNA"/>
</dbReference>
<feature type="transmembrane region" description="Helical" evidence="1">
    <location>
        <begin position="166"/>
        <end position="187"/>
    </location>
</feature>
<evidence type="ECO:0000313" key="2">
    <source>
        <dbReference type="EMBL" id="ABS03849.1"/>
    </source>
</evidence>
<accession>A6WAL0</accession>
<dbReference type="STRING" id="266940.Krad_2369"/>
<sequence>MDRRRRLLTAALAGVGYGVTTSALNALSSPDGELAGTWLQSGLRVLSTMTGAGWAWAALAVAAGRFVRSRRWGAAAGALALVAATTVYYALDSVLREEPVVDSDIWFWSAGAALLGPPLGVIGAYLGRPGVLGLLAALTVPVGAGVQVLVLPQGVGGVQDAPEAVWARWIVAGAAVVAVIVVVRRWWAIRGGRGGRDAELDGAVSSPR</sequence>
<keyword evidence="3" id="KW-1185">Reference proteome</keyword>
<dbReference type="Proteomes" id="UP000001116">
    <property type="component" value="Chromosome"/>
</dbReference>